<gene>
    <name evidence="1" type="ORF">PAPYR_4273</name>
</gene>
<comment type="caution">
    <text evidence="1">The sequence shown here is derived from an EMBL/GenBank/DDBJ whole genome shotgun (WGS) entry which is preliminary data.</text>
</comment>
<sequence>MQPQNAASPHQAALAGEPEPQVVVVLGPDDENLPSDPELDDILADIRGDVEKKKEWDDLMSRPCVGRLDADLEAMKSKLEVLKTQLLPKCAPIQKEQRPMAAAASMLRQTASC</sequence>
<accession>A0ABQ8UPB9</accession>
<dbReference type="EMBL" id="JAPMOS010000018">
    <property type="protein sequence ID" value="KAJ4459557.1"/>
    <property type="molecule type" value="Genomic_DNA"/>
</dbReference>
<keyword evidence="2" id="KW-1185">Reference proteome</keyword>
<evidence type="ECO:0000313" key="2">
    <source>
        <dbReference type="Proteomes" id="UP001141327"/>
    </source>
</evidence>
<dbReference type="Proteomes" id="UP001141327">
    <property type="component" value="Unassembled WGS sequence"/>
</dbReference>
<protein>
    <submittedName>
        <fullName evidence="1">Uncharacterized protein</fullName>
    </submittedName>
</protein>
<organism evidence="1 2">
    <name type="scientific">Paratrimastix pyriformis</name>
    <dbReference type="NCBI Taxonomy" id="342808"/>
    <lineage>
        <taxon>Eukaryota</taxon>
        <taxon>Metamonada</taxon>
        <taxon>Preaxostyla</taxon>
        <taxon>Paratrimastigidae</taxon>
        <taxon>Paratrimastix</taxon>
    </lineage>
</organism>
<name>A0ABQ8UPB9_9EUKA</name>
<evidence type="ECO:0000313" key="1">
    <source>
        <dbReference type="EMBL" id="KAJ4459557.1"/>
    </source>
</evidence>
<proteinExistence type="predicted"/>
<reference evidence="1" key="1">
    <citation type="journal article" date="2022" name="bioRxiv">
        <title>Genomics of Preaxostyla Flagellates Illuminates Evolutionary Transitions and the Path Towards Mitochondrial Loss.</title>
        <authorList>
            <person name="Novak L.V.F."/>
            <person name="Treitli S.C."/>
            <person name="Pyrih J."/>
            <person name="Halakuc P."/>
            <person name="Pipaliya S.V."/>
            <person name="Vacek V."/>
            <person name="Brzon O."/>
            <person name="Soukal P."/>
            <person name="Eme L."/>
            <person name="Dacks J.B."/>
            <person name="Karnkowska A."/>
            <person name="Elias M."/>
            <person name="Hampl V."/>
        </authorList>
    </citation>
    <scope>NUCLEOTIDE SEQUENCE</scope>
    <source>
        <strain evidence="1">RCP-MX</strain>
    </source>
</reference>